<sequence>MAPQRGSTSEAEDEAYQLEIQPSHRRSTDHLTPAPGAGKSQQRTVYDNWLWEITAMAVSLVGFALLVGFLVKVNNSSYTSWQNTASPNTVISIIITVTKSALLVPVSACLSQLKWNQYWRSPAPLYNMQAVDQASRGPLGSITILWSATRGLKIDRWTLTGAFITVLALGIDPFTQQILSFPSRSAVSTLETAFIQRANSYVSDPTRDSDTIEVSALDPNLISAVVSGVAQTSSPLEPICTSGDCTFGEFVSLGICSSCDDMTVQAAQTCHVPTDDPYADSPFNVTPLSCTYSFPSGLNLSIPWAAAAQNGTFSNESAVFDMMYWGVMPQNITFSSALGVRDPIVALLSANITTQELYYVVANATASPPKPVLTECIIYYCEKEYYPSVYMSQEDHSTIISKTQPLVQANFSSTSSSPVRFGPPNGMETTLAKNVVYTVDDRTYLGLRKMLRTVFNANTSTTDQMSDITTMVYSNGLNTSVQSVATSLTNVIRSGTDSGMIQGTVFQAETYIHVRWPWIILPLSAILATLVFLVGTMYASKYQQFTVLWKGSVIPLLVSRIETAHGADLDSVQSLGEMHMVAKGMRTRLDRDKGLVFVE</sequence>
<reference evidence="3" key="2">
    <citation type="submission" date="2023-01" db="EMBL/GenBank/DDBJ databases">
        <authorList>
            <person name="Petersen C."/>
        </authorList>
    </citation>
    <scope>NUCLEOTIDE SEQUENCE</scope>
    <source>
        <strain evidence="3">IBT 17514</strain>
    </source>
</reference>
<evidence type="ECO:0000313" key="4">
    <source>
        <dbReference type="Proteomes" id="UP001215712"/>
    </source>
</evidence>
<dbReference type="AlphaFoldDB" id="A0AAD6MRN8"/>
<feature type="transmembrane region" description="Helical" evidence="2">
    <location>
        <begin position="157"/>
        <end position="175"/>
    </location>
</feature>
<protein>
    <submittedName>
        <fullName evidence="3">Uncharacterized protein</fullName>
    </submittedName>
</protein>
<evidence type="ECO:0000256" key="2">
    <source>
        <dbReference type="SAM" id="Phobius"/>
    </source>
</evidence>
<gene>
    <name evidence="3" type="ORF">N7493_010450</name>
</gene>
<accession>A0AAD6MRN8</accession>
<dbReference type="Proteomes" id="UP001215712">
    <property type="component" value="Unassembled WGS sequence"/>
</dbReference>
<feature type="transmembrane region" description="Helical" evidence="2">
    <location>
        <begin position="49"/>
        <end position="70"/>
    </location>
</feature>
<keyword evidence="2" id="KW-0812">Transmembrane</keyword>
<dbReference type="PANTHER" id="PTHR35394:SF5">
    <property type="entry name" value="DUF3176 DOMAIN-CONTAINING PROTEIN"/>
    <property type="match status" value="1"/>
</dbReference>
<proteinExistence type="predicted"/>
<keyword evidence="2" id="KW-1133">Transmembrane helix</keyword>
<dbReference type="PANTHER" id="PTHR35394">
    <property type="entry name" value="DUF3176 DOMAIN-CONTAINING PROTEIN"/>
    <property type="match status" value="1"/>
</dbReference>
<name>A0AAD6MRN8_9EURO</name>
<feature type="transmembrane region" description="Helical" evidence="2">
    <location>
        <begin position="516"/>
        <end position="540"/>
    </location>
</feature>
<dbReference type="Pfam" id="PF11374">
    <property type="entry name" value="DUF3176"/>
    <property type="match status" value="1"/>
</dbReference>
<organism evidence="3 4">
    <name type="scientific">Penicillium malachiteum</name>
    <dbReference type="NCBI Taxonomy" id="1324776"/>
    <lineage>
        <taxon>Eukaryota</taxon>
        <taxon>Fungi</taxon>
        <taxon>Dikarya</taxon>
        <taxon>Ascomycota</taxon>
        <taxon>Pezizomycotina</taxon>
        <taxon>Eurotiomycetes</taxon>
        <taxon>Eurotiomycetidae</taxon>
        <taxon>Eurotiales</taxon>
        <taxon>Aspergillaceae</taxon>
        <taxon>Penicillium</taxon>
    </lineage>
</organism>
<feature type="transmembrane region" description="Helical" evidence="2">
    <location>
        <begin position="90"/>
        <end position="110"/>
    </location>
</feature>
<comment type="caution">
    <text evidence="3">The sequence shown here is derived from an EMBL/GenBank/DDBJ whole genome shotgun (WGS) entry which is preliminary data.</text>
</comment>
<evidence type="ECO:0000256" key="1">
    <source>
        <dbReference type="SAM" id="MobiDB-lite"/>
    </source>
</evidence>
<dbReference type="InterPro" id="IPR021514">
    <property type="entry name" value="DUF3176"/>
</dbReference>
<evidence type="ECO:0000313" key="3">
    <source>
        <dbReference type="EMBL" id="KAJ5709116.1"/>
    </source>
</evidence>
<dbReference type="EMBL" id="JAQJAN010000019">
    <property type="protein sequence ID" value="KAJ5709116.1"/>
    <property type="molecule type" value="Genomic_DNA"/>
</dbReference>
<reference evidence="3" key="1">
    <citation type="journal article" date="2023" name="IMA Fungus">
        <title>Comparative genomic study of the Penicillium genus elucidates a diverse pangenome and 15 lateral gene transfer events.</title>
        <authorList>
            <person name="Petersen C."/>
            <person name="Sorensen T."/>
            <person name="Nielsen M.R."/>
            <person name="Sondergaard T.E."/>
            <person name="Sorensen J.L."/>
            <person name="Fitzpatrick D.A."/>
            <person name="Frisvad J.C."/>
            <person name="Nielsen K.L."/>
        </authorList>
    </citation>
    <scope>NUCLEOTIDE SEQUENCE</scope>
    <source>
        <strain evidence="3">IBT 17514</strain>
    </source>
</reference>
<keyword evidence="2" id="KW-0472">Membrane</keyword>
<feature type="region of interest" description="Disordered" evidence="1">
    <location>
        <begin position="1"/>
        <end position="40"/>
    </location>
</feature>
<keyword evidence="4" id="KW-1185">Reference proteome</keyword>